<evidence type="ECO:0000259" key="5">
    <source>
        <dbReference type="Pfam" id="PF01979"/>
    </source>
</evidence>
<dbReference type="GeneID" id="89928801"/>
<protein>
    <recommendedName>
        <fullName evidence="5">Amidohydrolase-related domain-containing protein</fullName>
    </recommendedName>
</protein>
<dbReference type="RefSeq" id="XP_064657472.1">
    <property type="nucleotide sequence ID" value="XM_064804702.1"/>
</dbReference>
<dbReference type="PANTHER" id="PTHR11271">
    <property type="entry name" value="GUANINE DEAMINASE"/>
    <property type="match status" value="1"/>
</dbReference>
<gene>
    <name evidence="6" type="ORF">LTR77_007465</name>
</gene>
<dbReference type="Pfam" id="PF01979">
    <property type="entry name" value="Amidohydro_1"/>
    <property type="match status" value="1"/>
</dbReference>
<proteinExistence type="predicted"/>
<dbReference type="Gene3D" id="2.30.40.10">
    <property type="entry name" value="Urease, subunit C, domain 1"/>
    <property type="match status" value="1"/>
</dbReference>
<name>A0AAV9P6R5_9PEZI</name>
<dbReference type="Proteomes" id="UP001337655">
    <property type="component" value="Unassembled WGS sequence"/>
</dbReference>
<evidence type="ECO:0000256" key="2">
    <source>
        <dbReference type="ARBA" id="ARBA00022723"/>
    </source>
</evidence>
<dbReference type="Gene3D" id="3.20.20.140">
    <property type="entry name" value="Metal-dependent hydrolases"/>
    <property type="match status" value="1"/>
</dbReference>
<comment type="cofactor">
    <cofactor evidence="1">
        <name>Zn(2+)</name>
        <dbReference type="ChEBI" id="CHEBI:29105"/>
    </cofactor>
</comment>
<evidence type="ECO:0000256" key="3">
    <source>
        <dbReference type="ARBA" id="ARBA00022801"/>
    </source>
</evidence>
<evidence type="ECO:0000313" key="7">
    <source>
        <dbReference type="Proteomes" id="UP001337655"/>
    </source>
</evidence>
<keyword evidence="3" id="KW-0378">Hydrolase</keyword>
<keyword evidence="4" id="KW-0862">Zinc</keyword>
<dbReference type="InterPro" id="IPR011059">
    <property type="entry name" value="Metal-dep_hydrolase_composite"/>
</dbReference>
<dbReference type="InterPro" id="IPR032466">
    <property type="entry name" value="Metal_Hydrolase"/>
</dbReference>
<dbReference type="SUPFAM" id="SSF51338">
    <property type="entry name" value="Composite domain of metallo-dependent hydrolases"/>
    <property type="match status" value="2"/>
</dbReference>
<reference evidence="6 7" key="1">
    <citation type="submission" date="2023-08" db="EMBL/GenBank/DDBJ databases">
        <title>Black Yeasts Isolated from many extreme environments.</title>
        <authorList>
            <person name="Coleine C."/>
            <person name="Stajich J.E."/>
            <person name="Selbmann L."/>
        </authorList>
    </citation>
    <scope>NUCLEOTIDE SEQUENCE [LARGE SCALE GENOMIC DNA]</scope>
    <source>
        <strain evidence="6 7">CCFEE 5935</strain>
    </source>
</reference>
<dbReference type="GO" id="GO:0019239">
    <property type="term" value="F:deaminase activity"/>
    <property type="evidence" value="ECO:0007669"/>
    <property type="project" value="TreeGrafter"/>
</dbReference>
<comment type="caution">
    <text evidence="6">The sequence shown here is derived from an EMBL/GenBank/DDBJ whole genome shotgun (WGS) entry which is preliminary data.</text>
</comment>
<accession>A0AAV9P6R5</accession>
<organism evidence="6 7">
    <name type="scientific">Saxophila tyrrhenica</name>
    <dbReference type="NCBI Taxonomy" id="1690608"/>
    <lineage>
        <taxon>Eukaryota</taxon>
        <taxon>Fungi</taxon>
        <taxon>Dikarya</taxon>
        <taxon>Ascomycota</taxon>
        <taxon>Pezizomycotina</taxon>
        <taxon>Dothideomycetes</taxon>
        <taxon>Dothideomycetidae</taxon>
        <taxon>Mycosphaerellales</taxon>
        <taxon>Extremaceae</taxon>
        <taxon>Saxophila</taxon>
    </lineage>
</organism>
<dbReference type="InterPro" id="IPR051607">
    <property type="entry name" value="Metallo-dep_hydrolases"/>
</dbReference>
<evidence type="ECO:0000256" key="1">
    <source>
        <dbReference type="ARBA" id="ARBA00001947"/>
    </source>
</evidence>
<keyword evidence="7" id="KW-1185">Reference proteome</keyword>
<dbReference type="AlphaFoldDB" id="A0AAV9P6R5"/>
<feature type="domain" description="Amidohydrolase-related" evidence="5">
    <location>
        <begin position="58"/>
        <end position="413"/>
    </location>
</feature>
<dbReference type="EMBL" id="JAVRRT010000011">
    <property type="protein sequence ID" value="KAK5167766.1"/>
    <property type="molecule type" value="Genomic_DNA"/>
</dbReference>
<keyword evidence="2" id="KW-0479">Metal-binding</keyword>
<dbReference type="PANTHER" id="PTHR11271:SF37">
    <property type="entry name" value="FAMILY PROTEIN, PUTATIVE (AFU_ORTHOLOGUE AFUA_4G00460)-RELATED"/>
    <property type="match status" value="1"/>
</dbReference>
<dbReference type="GO" id="GO:0046872">
    <property type="term" value="F:metal ion binding"/>
    <property type="evidence" value="ECO:0007669"/>
    <property type="project" value="UniProtKB-KW"/>
</dbReference>
<sequence length="474" mass="52290">MAPKLFRNATIISFDEDAQSIKVLRDTDVLVKNDTIAAIEKDIQSPDEAEVVDATNKILSPGFIDTHTHLWQTALRTLAPDTTLAEYFSSYSHYSPLSASFSPEDLYISTLAGILEALNGGTTTLLEHAHNNWSVDAVKRGYDAGVQSGARMWWCCAAEHRNGITDEEMLEALGQRHRSGNEGGLMELGLAWDGMGTQSEEEVERVKGLVRKHDLKALTLHHLGSPWPFDNSPSLAASPPKSLQSLNLPTIFSHAGFATPADISALRKHNWHLSITPESELHYGHGQQTSRLVQDQASLGIDTSFTFSGDLLTQARIWLQTARGTEYNRALGTGKIPDRNPMKVEEAFLLATRQGALALRREDLGVLRVGAKADIVCFSGEAPNMAGWSDPVAAVILHANVGDVRDVMVGGEWRKREGELMLKEGTWKAFREGFVEVARRVQRENERPQALGEKFMGVGEWADVEIMGTRRREG</sequence>
<dbReference type="GO" id="GO:0005829">
    <property type="term" value="C:cytosol"/>
    <property type="evidence" value="ECO:0007669"/>
    <property type="project" value="TreeGrafter"/>
</dbReference>
<evidence type="ECO:0000256" key="4">
    <source>
        <dbReference type="ARBA" id="ARBA00022833"/>
    </source>
</evidence>
<dbReference type="SUPFAM" id="SSF51556">
    <property type="entry name" value="Metallo-dependent hydrolases"/>
    <property type="match status" value="1"/>
</dbReference>
<evidence type="ECO:0000313" key="6">
    <source>
        <dbReference type="EMBL" id="KAK5167766.1"/>
    </source>
</evidence>
<dbReference type="InterPro" id="IPR006680">
    <property type="entry name" value="Amidohydro-rel"/>
</dbReference>